<proteinExistence type="predicted"/>
<keyword evidence="3" id="KW-1185">Reference proteome</keyword>
<feature type="region of interest" description="Disordered" evidence="1">
    <location>
        <begin position="599"/>
        <end position="626"/>
    </location>
</feature>
<feature type="compositionally biased region" description="Basic and acidic residues" evidence="1">
    <location>
        <begin position="607"/>
        <end position="617"/>
    </location>
</feature>
<dbReference type="AlphaFoldDB" id="A0A5M3M818"/>
<dbReference type="InterPro" id="IPR016024">
    <property type="entry name" value="ARM-type_fold"/>
</dbReference>
<accession>A0A5M3M818</accession>
<reference evidence="3" key="1">
    <citation type="journal article" date="2012" name="Science">
        <title>The Paleozoic origin of enzymatic lignin decomposition reconstructed from 31 fungal genomes.</title>
        <authorList>
            <person name="Floudas D."/>
            <person name="Binder M."/>
            <person name="Riley R."/>
            <person name="Barry K."/>
            <person name="Blanchette R.A."/>
            <person name="Henrissat B."/>
            <person name="Martinez A.T."/>
            <person name="Otillar R."/>
            <person name="Spatafora J.W."/>
            <person name="Yadav J.S."/>
            <person name="Aerts A."/>
            <person name="Benoit I."/>
            <person name="Boyd A."/>
            <person name="Carlson A."/>
            <person name="Copeland A."/>
            <person name="Coutinho P.M."/>
            <person name="de Vries R.P."/>
            <person name="Ferreira P."/>
            <person name="Findley K."/>
            <person name="Foster B."/>
            <person name="Gaskell J."/>
            <person name="Glotzer D."/>
            <person name="Gorecki P."/>
            <person name="Heitman J."/>
            <person name="Hesse C."/>
            <person name="Hori C."/>
            <person name="Igarashi K."/>
            <person name="Jurgens J.A."/>
            <person name="Kallen N."/>
            <person name="Kersten P."/>
            <person name="Kohler A."/>
            <person name="Kuees U."/>
            <person name="Kumar T.K.A."/>
            <person name="Kuo A."/>
            <person name="LaButti K."/>
            <person name="Larrondo L.F."/>
            <person name="Lindquist E."/>
            <person name="Ling A."/>
            <person name="Lombard V."/>
            <person name="Lucas S."/>
            <person name="Lundell T."/>
            <person name="Martin R."/>
            <person name="McLaughlin D.J."/>
            <person name="Morgenstern I."/>
            <person name="Morin E."/>
            <person name="Murat C."/>
            <person name="Nagy L.G."/>
            <person name="Nolan M."/>
            <person name="Ohm R.A."/>
            <person name="Patyshakuliyeva A."/>
            <person name="Rokas A."/>
            <person name="Ruiz-Duenas F.J."/>
            <person name="Sabat G."/>
            <person name="Salamov A."/>
            <person name="Samejima M."/>
            <person name="Schmutz J."/>
            <person name="Slot J.C."/>
            <person name="St John F."/>
            <person name="Stenlid J."/>
            <person name="Sun H."/>
            <person name="Sun S."/>
            <person name="Syed K."/>
            <person name="Tsang A."/>
            <person name="Wiebenga A."/>
            <person name="Young D."/>
            <person name="Pisabarro A."/>
            <person name="Eastwood D.C."/>
            <person name="Martin F."/>
            <person name="Cullen D."/>
            <person name="Grigoriev I.V."/>
            <person name="Hibbett D.S."/>
        </authorList>
    </citation>
    <scope>NUCLEOTIDE SEQUENCE [LARGE SCALE GENOMIC DNA]</scope>
    <source>
        <strain evidence="3">RWD-64-598 SS2</strain>
    </source>
</reference>
<dbReference type="SUPFAM" id="SSF48371">
    <property type="entry name" value="ARM repeat"/>
    <property type="match status" value="1"/>
</dbReference>
<sequence>MFSTSFRCYGTHKSRKGKIQQEFADSGKLVNDEGHKPQFSSFANSCLKAGLVRTMMAVAREEWSTPDVPNARYIAQHHALEGLSHLMRSGDVSERQSLLSSMLQEDIVGLCLRNLQHRLWLMRQLAVNTLQTLASDSFLAANVPASTAADVIEGVCLYTLDGPGFAISQMNDPETTWQSQMFMDKEDVSAANISSRYCQRLYELTRGSAMCTAHDLLSTHPPPTQEYCYGILGRKPDIVDLLLDCAILDRQPCYPESRTSSIACEVLSLLFQWPRHIVPGVVTPMDKAFRLQEWKSMLRSLSILTSCQDWVEKLTEVWMRLQEEDLIELQRQGLIIVVSYFTQSTHTLDSQFFYPTGTSRISILRVITTLTYAAESCGVTNVQVESLLHVAYVASRTVKPVGECVAGRDMLDSLENRHEIFRPPTIYFADVAKEPAVVGPESILGPTALVRLLVILAQRKALDGIQKLHKAPIGLSPSTSLDHIRQITHPEIIHRVITMAQARLRARLDKGRQRVAISKTDADYHYSCAAFTSAAELATALVSLDVHTDGAYREDIRGARKQLVISLGNAAQMTLNIRRYQRALHYALGAVSAAENIPEDEELDPEITEKNKRRIDQAHSGLQCNR</sequence>
<dbReference type="EMBL" id="JH711589">
    <property type="protein sequence ID" value="EIW75378.1"/>
    <property type="molecule type" value="Genomic_DNA"/>
</dbReference>
<evidence type="ECO:0000256" key="1">
    <source>
        <dbReference type="SAM" id="MobiDB-lite"/>
    </source>
</evidence>
<comment type="caution">
    <text evidence="2">The sequence shown here is derived from an EMBL/GenBank/DDBJ whole genome shotgun (WGS) entry which is preliminary data.</text>
</comment>
<dbReference type="GeneID" id="19200403"/>
<organism evidence="2 3">
    <name type="scientific">Coniophora puteana (strain RWD-64-598)</name>
    <name type="common">Brown rot fungus</name>
    <dbReference type="NCBI Taxonomy" id="741705"/>
    <lineage>
        <taxon>Eukaryota</taxon>
        <taxon>Fungi</taxon>
        <taxon>Dikarya</taxon>
        <taxon>Basidiomycota</taxon>
        <taxon>Agaricomycotina</taxon>
        <taxon>Agaricomycetes</taxon>
        <taxon>Agaricomycetidae</taxon>
        <taxon>Boletales</taxon>
        <taxon>Coniophorineae</taxon>
        <taxon>Coniophoraceae</taxon>
        <taxon>Coniophora</taxon>
    </lineage>
</organism>
<name>A0A5M3M818_CONPW</name>
<dbReference type="RefSeq" id="XP_007774760.1">
    <property type="nucleotide sequence ID" value="XM_007776570.1"/>
</dbReference>
<dbReference type="KEGG" id="cput:CONPUDRAFT_132279"/>
<protein>
    <submittedName>
        <fullName evidence="2">Uncharacterized protein</fullName>
    </submittedName>
</protein>
<dbReference type="Proteomes" id="UP000053558">
    <property type="component" value="Unassembled WGS sequence"/>
</dbReference>
<gene>
    <name evidence="2" type="ORF">CONPUDRAFT_132279</name>
</gene>
<evidence type="ECO:0000313" key="3">
    <source>
        <dbReference type="Proteomes" id="UP000053558"/>
    </source>
</evidence>
<dbReference type="OrthoDB" id="2932645at2759"/>
<evidence type="ECO:0000313" key="2">
    <source>
        <dbReference type="EMBL" id="EIW75378.1"/>
    </source>
</evidence>